<accession>A0ABU1TM93</accession>
<proteinExistence type="predicted"/>
<feature type="transmembrane region" description="Helical" evidence="1">
    <location>
        <begin position="40"/>
        <end position="62"/>
    </location>
</feature>
<evidence type="ECO:0000313" key="2">
    <source>
        <dbReference type="EMBL" id="MDR6967082.1"/>
    </source>
</evidence>
<dbReference type="Proteomes" id="UP001255185">
    <property type="component" value="Unassembled WGS sequence"/>
</dbReference>
<comment type="caution">
    <text evidence="2">The sequence shown here is derived from an EMBL/GenBank/DDBJ whole genome shotgun (WGS) entry which is preliminary data.</text>
</comment>
<gene>
    <name evidence="2" type="ORF">J2X31_001089</name>
</gene>
<dbReference type="EMBL" id="JAVDVI010000004">
    <property type="protein sequence ID" value="MDR6967082.1"/>
    <property type="molecule type" value="Genomic_DNA"/>
</dbReference>
<evidence type="ECO:0000313" key="3">
    <source>
        <dbReference type="Proteomes" id="UP001255185"/>
    </source>
</evidence>
<feature type="transmembrane region" description="Helical" evidence="1">
    <location>
        <begin position="6"/>
        <end position="28"/>
    </location>
</feature>
<organism evidence="2 3">
    <name type="scientific">Flavobacterium arsenatis</name>
    <dbReference type="NCBI Taxonomy" id="1484332"/>
    <lineage>
        <taxon>Bacteria</taxon>
        <taxon>Pseudomonadati</taxon>
        <taxon>Bacteroidota</taxon>
        <taxon>Flavobacteriia</taxon>
        <taxon>Flavobacteriales</taxon>
        <taxon>Flavobacteriaceae</taxon>
        <taxon>Flavobacterium</taxon>
    </lineage>
</organism>
<keyword evidence="1" id="KW-1133">Transmembrane helix</keyword>
<keyword evidence="3" id="KW-1185">Reference proteome</keyword>
<feature type="transmembrane region" description="Helical" evidence="1">
    <location>
        <begin position="107"/>
        <end position="126"/>
    </location>
</feature>
<feature type="transmembrane region" description="Helical" evidence="1">
    <location>
        <begin position="138"/>
        <end position="157"/>
    </location>
</feature>
<protein>
    <recommendedName>
        <fullName evidence="4">CAAX protease</fullName>
    </recommendedName>
</protein>
<dbReference type="RefSeq" id="WP_310025048.1">
    <property type="nucleotide sequence ID" value="NZ_JAVDVI010000004.1"/>
</dbReference>
<feature type="transmembrane region" description="Helical" evidence="1">
    <location>
        <begin position="74"/>
        <end position="95"/>
    </location>
</feature>
<keyword evidence="1" id="KW-0472">Membrane</keyword>
<name>A0ABU1TM93_9FLAO</name>
<reference evidence="2 3" key="1">
    <citation type="submission" date="2023-07" db="EMBL/GenBank/DDBJ databases">
        <title>Sorghum-associated microbial communities from plants grown in Nebraska, USA.</title>
        <authorList>
            <person name="Schachtman D."/>
        </authorList>
    </citation>
    <scope>NUCLEOTIDE SEQUENCE [LARGE SCALE GENOMIC DNA]</scope>
    <source>
        <strain evidence="2 3">3773</strain>
    </source>
</reference>
<keyword evidence="1" id="KW-0812">Transmembrane</keyword>
<evidence type="ECO:0000256" key="1">
    <source>
        <dbReference type="SAM" id="Phobius"/>
    </source>
</evidence>
<feature type="transmembrane region" description="Helical" evidence="1">
    <location>
        <begin position="209"/>
        <end position="229"/>
    </location>
</feature>
<evidence type="ECO:0008006" key="4">
    <source>
        <dbReference type="Google" id="ProtNLM"/>
    </source>
</evidence>
<feature type="transmembrane region" description="Helical" evidence="1">
    <location>
        <begin position="169"/>
        <end position="189"/>
    </location>
</feature>
<sequence>MNDHLPLYISFTFGLTTVATLLLFICTIQNSDAPETRKKAKPIFIGLTIWLIIQAVLTLNSIYNSDTDSFPPKIILIGILPAILTVILLFSTSKGRNFIDSLPIKNLTYLNIVRIPVEIVLFWLFLNKAIPELMTFEGRNFDILAGITAPFIAYFGFIKTQLNQKIILIWNVLCLGLLINIVLNALFSTPSPIQKFAFEQPNVAILNFPFSWLPIFIVPIVLFGHLASIRQLLKSETE</sequence>